<reference evidence="1 2" key="1">
    <citation type="submission" date="2024-04" db="EMBL/GenBank/DDBJ databases">
        <title>Symmetric and asymmetric DNA N6-adenine methylation regulates different biological responses in Mucorales.</title>
        <authorList>
            <consortium name="Lawrence Berkeley National Laboratory"/>
            <person name="Lax C."/>
            <person name="Mondo S.J."/>
            <person name="Osorio-Concepcion M."/>
            <person name="Muszewska A."/>
            <person name="Corrochano-Luque M."/>
            <person name="Gutierrez G."/>
            <person name="Riley R."/>
            <person name="Lipzen A."/>
            <person name="Guo J."/>
            <person name="Hundley H."/>
            <person name="Amirebrahimi M."/>
            <person name="Ng V."/>
            <person name="Lorenzo-Gutierrez D."/>
            <person name="Binder U."/>
            <person name="Yang J."/>
            <person name="Song Y."/>
            <person name="Canovas D."/>
            <person name="Navarro E."/>
            <person name="Freitag M."/>
            <person name="Gabaldon T."/>
            <person name="Grigoriev I.V."/>
            <person name="Corrochano L.M."/>
            <person name="Nicolas F.E."/>
            <person name="Garre V."/>
        </authorList>
    </citation>
    <scope>NUCLEOTIDE SEQUENCE [LARGE SCALE GENOMIC DNA]</scope>
    <source>
        <strain evidence="1 2">L51</strain>
    </source>
</reference>
<accession>A0ABR3B7B3</accession>
<evidence type="ECO:0000313" key="2">
    <source>
        <dbReference type="Proteomes" id="UP001448207"/>
    </source>
</evidence>
<organism evidence="1 2">
    <name type="scientific">Phycomyces blakesleeanus</name>
    <dbReference type="NCBI Taxonomy" id="4837"/>
    <lineage>
        <taxon>Eukaryota</taxon>
        <taxon>Fungi</taxon>
        <taxon>Fungi incertae sedis</taxon>
        <taxon>Mucoromycota</taxon>
        <taxon>Mucoromycotina</taxon>
        <taxon>Mucoromycetes</taxon>
        <taxon>Mucorales</taxon>
        <taxon>Phycomycetaceae</taxon>
        <taxon>Phycomyces</taxon>
    </lineage>
</organism>
<gene>
    <name evidence="1" type="ORF">J3Q64DRAFT_1335425</name>
</gene>
<name>A0ABR3B7B3_PHYBL</name>
<dbReference type="Proteomes" id="UP001448207">
    <property type="component" value="Unassembled WGS sequence"/>
</dbReference>
<proteinExistence type="predicted"/>
<comment type="caution">
    <text evidence="1">The sequence shown here is derived from an EMBL/GenBank/DDBJ whole genome shotgun (WGS) entry which is preliminary data.</text>
</comment>
<protein>
    <recommendedName>
        <fullName evidence="3">Secreted protein</fullName>
    </recommendedName>
</protein>
<keyword evidence="2" id="KW-1185">Reference proteome</keyword>
<evidence type="ECO:0008006" key="3">
    <source>
        <dbReference type="Google" id="ProtNLM"/>
    </source>
</evidence>
<dbReference type="EMBL" id="JBCLYO010000003">
    <property type="protein sequence ID" value="KAL0091943.1"/>
    <property type="molecule type" value="Genomic_DNA"/>
</dbReference>
<evidence type="ECO:0000313" key="1">
    <source>
        <dbReference type="EMBL" id="KAL0091943.1"/>
    </source>
</evidence>
<sequence length="86" mass="10204">MSLTSIYLSIYLFCTNKALANKDTLNKMTRFIVIHTYTYTYTYTYKFLISHVITLPDPLFFLSMNLSFLNPLASCRQVFRKKEKKK</sequence>